<dbReference type="AlphaFoldDB" id="A0A6P3ZP82"/>
<organism evidence="2 3">
    <name type="scientific">Ziziphus jujuba</name>
    <name type="common">Chinese jujube</name>
    <name type="synonym">Ziziphus sativa</name>
    <dbReference type="NCBI Taxonomy" id="326968"/>
    <lineage>
        <taxon>Eukaryota</taxon>
        <taxon>Viridiplantae</taxon>
        <taxon>Streptophyta</taxon>
        <taxon>Embryophyta</taxon>
        <taxon>Tracheophyta</taxon>
        <taxon>Spermatophyta</taxon>
        <taxon>Magnoliopsida</taxon>
        <taxon>eudicotyledons</taxon>
        <taxon>Gunneridae</taxon>
        <taxon>Pentapetalae</taxon>
        <taxon>rosids</taxon>
        <taxon>fabids</taxon>
        <taxon>Rosales</taxon>
        <taxon>Rhamnaceae</taxon>
        <taxon>Paliureae</taxon>
        <taxon>Ziziphus</taxon>
    </lineage>
</organism>
<dbReference type="PANTHER" id="PTHR47382:SF1">
    <property type="entry name" value="USPA DOMAIN-CONTAINING PROTEIN"/>
    <property type="match status" value="1"/>
</dbReference>
<dbReference type="Proteomes" id="UP001652623">
    <property type="component" value="Chromosome 2"/>
</dbReference>
<dbReference type="InParanoid" id="A0A6P3ZP82"/>
<evidence type="ECO:0000259" key="1">
    <source>
        <dbReference type="Pfam" id="PF00582"/>
    </source>
</evidence>
<dbReference type="PANTHER" id="PTHR47382">
    <property type="entry name" value="U-BOX DOMAIN-CONTAINING PROTEIN 52-LIKE"/>
    <property type="match status" value="1"/>
</dbReference>
<dbReference type="GeneID" id="107418296"/>
<evidence type="ECO:0000313" key="3">
    <source>
        <dbReference type="RefSeq" id="XP_015882469.2"/>
    </source>
</evidence>
<name>A0A6P3ZP82_ZIZJJ</name>
<dbReference type="InterPro" id="IPR006016">
    <property type="entry name" value="UspA"/>
</dbReference>
<keyword evidence="2" id="KW-1185">Reference proteome</keyword>
<feature type="domain" description="UspA" evidence="1">
    <location>
        <begin position="56"/>
        <end position="173"/>
    </location>
</feature>
<dbReference type="SUPFAM" id="SSF52402">
    <property type="entry name" value="Adenine nucleotide alpha hydrolases-like"/>
    <property type="match status" value="1"/>
</dbReference>
<proteinExistence type="predicted"/>
<accession>A0A6P3ZP82</accession>
<evidence type="ECO:0000313" key="2">
    <source>
        <dbReference type="Proteomes" id="UP001652623"/>
    </source>
</evidence>
<gene>
    <name evidence="3" type="primary">LOC107418296</name>
</gene>
<protein>
    <submittedName>
        <fullName evidence="3">U-box domain-containing protein 52</fullName>
    </submittedName>
</protein>
<dbReference type="Pfam" id="PF00582">
    <property type="entry name" value="Usp"/>
    <property type="match status" value="1"/>
</dbReference>
<dbReference type="InterPro" id="IPR014729">
    <property type="entry name" value="Rossmann-like_a/b/a_fold"/>
</dbReference>
<reference evidence="3" key="2">
    <citation type="submission" date="2025-08" db="UniProtKB">
        <authorList>
            <consortium name="RefSeq"/>
        </authorList>
    </citation>
    <scope>IDENTIFICATION</scope>
    <source>
        <tissue evidence="3">Seedling</tissue>
    </source>
</reference>
<sequence>MEDEDHDHYVPVEAKNYYAARLMMSPEIVEIGEDSRSVASSREVGCCRDVYVAVGKDDLDVLKWALDNVVSSGSLVFLVHVFPPITYIPTPVGRLSRSQLSKDQVRVYINEENNRRRNMLMKYIKLCNDAKVAVDTVLLENNDTAKAILDLIPILNITILVMGTKRLYCLKRSLRKRLGKGETVKKSAPESCEVTIVYNGKKVEDGEKVTELVHNSSLQTSSTGKSEFSRQSERNFFECSCFSVCRRKIKGS</sequence>
<dbReference type="Gene3D" id="3.40.50.620">
    <property type="entry name" value="HUPs"/>
    <property type="match status" value="1"/>
</dbReference>
<dbReference type="RefSeq" id="XP_015882469.2">
    <property type="nucleotide sequence ID" value="XM_016026983.4"/>
</dbReference>
<reference evidence="2" key="1">
    <citation type="submission" date="2025-05" db="UniProtKB">
        <authorList>
            <consortium name="RefSeq"/>
        </authorList>
    </citation>
    <scope>NUCLEOTIDE SEQUENCE [LARGE SCALE GENOMIC DNA]</scope>
</reference>
<dbReference type="CDD" id="cd01989">
    <property type="entry name" value="USP_STK_Ubox_N"/>
    <property type="match status" value="1"/>
</dbReference>
<dbReference type="KEGG" id="zju:107418296"/>